<evidence type="ECO:0000259" key="2">
    <source>
        <dbReference type="Pfam" id="PF13403"/>
    </source>
</evidence>
<evidence type="ECO:0000256" key="1">
    <source>
        <dbReference type="SAM" id="MobiDB-lite"/>
    </source>
</evidence>
<accession>A0A6C0IMP7</accession>
<name>A0A6C0IMP7_9ZZZZ</name>
<sequence>MGSQTFNYIPPGVVDTSFIALPGYDYTFTVTGAGGGGGRLDGGNGGNGAIVKAVYSGLTEPVHLTIIIGQGGVCDNTQGGGGGLTQVFNTYPINTALLVNIVAGGGGGGAYNNNGLNGGIPTGPSASGINGGNGGNNIGGTAGYQPISPSQGGDGGSGNQNPIAKGNDPVNSGAGGGGSALINGQPTVGGGSSFGEPSFNGGGGNGDGGGGGGGYGGGGGGCFNATVGNGGVGGGGGSIAQGSFLKSVNYNNSIVNTFPGGGSLGGGGGLSRTGSPGQVIITWTVTPPASNICFPAGTPIQTDQGIFPIEQLDKTIHTIQQQPILHITKTVTLDKYLICFEKNSLSRNIPSRRTIMSKYHKIDVKGQMVPAERLLNYSREVKKVQYNGEVLYNVLLADYSLMNVNGLMCETLHPDNVIAKLYTQYTPEERNDIVLLMNEALEKKDIIKYKSVFSLIG</sequence>
<dbReference type="AlphaFoldDB" id="A0A6C0IMP7"/>
<dbReference type="EMBL" id="MN740194">
    <property type="protein sequence ID" value="QHT92793.1"/>
    <property type="molecule type" value="Genomic_DNA"/>
</dbReference>
<evidence type="ECO:0000313" key="3">
    <source>
        <dbReference type="EMBL" id="QHT92793.1"/>
    </source>
</evidence>
<proteinExistence type="predicted"/>
<dbReference type="Pfam" id="PF13403">
    <property type="entry name" value="Hint_2"/>
    <property type="match status" value="1"/>
</dbReference>
<feature type="domain" description="Hedgehog/Intein (Hint)" evidence="2">
    <location>
        <begin position="292"/>
        <end position="415"/>
    </location>
</feature>
<feature type="region of interest" description="Disordered" evidence="1">
    <location>
        <begin position="140"/>
        <end position="206"/>
    </location>
</feature>
<protein>
    <recommendedName>
        <fullName evidence="2">Hedgehog/Intein (Hint) domain-containing protein</fullName>
    </recommendedName>
</protein>
<reference evidence="3" key="1">
    <citation type="journal article" date="2020" name="Nature">
        <title>Giant virus diversity and host interactions through global metagenomics.</title>
        <authorList>
            <person name="Schulz F."/>
            <person name="Roux S."/>
            <person name="Paez-Espino D."/>
            <person name="Jungbluth S."/>
            <person name="Walsh D.A."/>
            <person name="Denef V.J."/>
            <person name="McMahon K.D."/>
            <person name="Konstantinidis K.T."/>
            <person name="Eloe-Fadrosh E.A."/>
            <person name="Kyrpides N.C."/>
            <person name="Woyke T."/>
        </authorList>
    </citation>
    <scope>NUCLEOTIDE SEQUENCE</scope>
    <source>
        <strain evidence="3">GVMAG-M-3300023184-89</strain>
    </source>
</reference>
<dbReference type="InterPro" id="IPR028992">
    <property type="entry name" value="Hedgehog/Intein_dom"/>
</dbReference>
<organism evidence="3">
    <name type="scientific">viral metagenome</name>
    <dbReference type="NCBI Taxonomy" id="1070528"/>
    <lineage>
        <taxon>unclassified sequences</taxon>
        <taxon>metagenomes</taxon>
        <taxon>organismal metagenomes</taxon>
    </lineage>
</organism>
<dbReference type="PRINTS" id="PR01228">
    <property type="entry name" value="EGGSHELL"/>
</dbReference>